<dbReference type="InterPro" id="IPR003779">
    <property type="entry name" value="CMD-like"/>
</dbReference>
<dbReference type="RefSeq" id="WP_259884632.1">
    <property type="nucleotide sequence ID" value="NZ_JAYWMA010000029.1"/>
</dbReference>
<name>A0ABV3UXD3_9CORY</name>
<gene>
    <name evidence="2" type="ORF">VVR64_12375</name>
</gene>
<dbReference type="InterPro" id="IPR029032">
    <property type="entry name" value="AhpD-like"/>
</dbReference>
<proteinExistence type="predicted"/>
<comment type="caution">
    <text evidence="2">The sequence shown here is derived from an EMBL/GenBank/DDBJ whole genome shotgun (WGS) entry which is preliminary data.</text>
</comment>
<dbReference type="PANTHER" id="PTHR35446">
    <property type="entry name" value="SI:CH211-175M2.5"/>
    <property type="match status" value="1"/>
</dbReference>
<evidence type="ECO:0000313" key="3">
    <source>
        <dbReference type="Proteomes" id="UP001558353"/>
    </source>
</evidence>
<sequence>MDKISLSRRFNAAMIALEAASRGLSTRERLLVQIRASELNGCAFCLDMHSEEAREKGIDTTPASPREELIVRFTEMGTALTDGADDALIDEALVTLGEKTTADLIAAVATINAWNRVGRLSRK</sequence>
<dbReference type="SUPFAM" id="SSF69118">
    <property type="entry name" value="AhpD-like"/>
    <property type="match status" value="1"/>
</dbReference>
<dbReference type="Proteomes" id="UP001558353">
    <property type="component" value="Unassembled WGS sequence"/>
</dbReference>
<dbReference type="EMBL" id="JAYWMA010000029">
    <property type="protein sequence ID" value="MEX3529843.1"/>
    <property type="molecule type" value="Genomic_DNA"/>
</dbReference>
<dbReference type="Gene3D" id="1.20.1290.10">
    <property type="entry name" value="AhpD-like"/>
    <property type="match status" value="1"/>
</dbReference>
<dbReference type="InterPro" id="IPR004675">
    <property type="entry name" value="AhpD_core"/>
</dbReference>
<dbReference type="PANTHER" id="PTHR35446:SF2">
    <property type="entry name" value="CARBOXYMUCONOLACTONE DECARBOXYLASE-LIKE DOMAIN-CONTAINING PROTEIN"/>
    <property type="match status" value="1"/>
</dbReference>
<accession>A0ABV3UXD3</accession>
<evidence type="ECO:0000259" key="1">
    <source>
        <dbReference type="Pfam" id="PF02627"/>
    </source>
</evidence>
<dbReference type="NCBIfam" id="TIGR00778">
    <property type="entry name" value="ahpD_dom"/>
    <property type="match status" value="1"/>
</dbReference>
<evidence type="ECO:0000313" key="2">
    <source>
        <dbReference type="EMBL" id="MEX3529843.1"/>
    </source>
</evidence>
<feature type="domain" description="Carboxymuconolactone decarboxylase-like" evidence="1">
    <location>
        <begin position="18"/>
        <end position="59"/>
    </location>
</feature>
<keyword evidence="3" id="KW-1185">Reference proteome</keyword>
<organism evidence="2 3">
    <name type="scientific">Corynebacterium xerosis</name>
    <dbReference type="NCBI Taxonomy" id="1725"/>
    <lineage>
        <taxon>Bacteria</taxon>
        <taxon>Bacillati</taxon>
        <taxon>Actinomycetota</taxon>
        <taxon>Actinomycetes</taxon>
        <taxon>Mycobacteriales</taxon>
        <taxon>Corynebacteriaceae</taxon>
        <taxon>Corynebacterium</taxon>
    </lineage>
</organism>
<reference evidence="2 3" key="1">
    <citation type="journal article" date="2024" name="Fungal Genet. Biol.">
        <title>The porcine skin microbiome exhibits broad fungal antagonism.</title>
        <authorList>
            <person name="De La Cruz K.F."/>
            <person name="Townsend E.C."/>
            <person name="Alex Cheong J.Z."/>
            <person name="Salamzade R."/>
            <person name="Liu A."/>
            <person name="Sandstrom S."/>
            <person name="Davila E."/>
            <person name="Huang L."/>
            <person name="Xu K.H."/>
            <person name="Wu S.Y."/>
            <person name="Meudt J.J."/>
            <person name="Shanmuganayagam D."/>
            <person name="Gibson A.L.F."/>
            <person name="Kalan L.R."/>
        </authorList>
    </citation>
    <scope>NUCLEOTIDE SEQUENCE [LARGE SCALE GENOMIC DNA]</scope>
    <source>
        <strain evidence="2 3">LK2569</strain>
    </source>
</reference>
<protein>
    <submittedName>
        <fullName evidence="2">Carboxymuconolactone decarboxylase family protein</fullName>
    </submittedName>
</protein>
<dbReference type="Pfam" id="PF02627">
    <property type="entry name" value="CMD"/>
    <property type="match status" value="1"/>
</dbReference>